<dbReference type="RefSeq" id="WP_091372097.1">
    <property type="nucleotide sequence ID" value="NZ_LT629740.1"/>
</dbReference>
<sequence>MKNIFTYIIIILAILFIVDNNAIAQKDIPAGKVSGIIADSLSKQPLELVTVMLKTEKDSLIKTRVSKAGGKFEIENLHFKKYNLVILFAGYEKKIIPVTLTDNKINSDFGTIYLSKRVNNLKEVEIKGDRPIIQQKADRIIYDMAADPESKVNNVLSMIHKIPYLSVDADNNVLMKGSSSYKVLINGKPSGMLTNNLKEVLRSMPASTVVRIEVITIPPSKYDAEGMAGIINIITNKKVSDGYKGTLNASEGLPQGGPGVGASFTAQQGKFGINSYGGASMYHEPQTTYTMSRNTTGVDPTTLQQNGYNKSDSKNGYFGADLSYEIDSLNLLSGDFDINSNNYHGLDNQTSALNGSTGLLQSYDLDNTNHGHRGGFDAAVNYQLGFKSSKNTLLTFSYQYSTYSSNAYTNVDISNPVDYPTPDYNQLNYQDSKEQTIQVDYAHPINKVNMEAGLKAILRNSKSNAEYNSLDATNGLFEPDSALSDMFNYTQDVYGAYNSYQFSLKKWSFNAGLRAEYTDVNANFASSASNTKQNYFNVIPSLSINKSFTDNSSINFGFTQRLRRPSIYRLNPFVDRSNPDFITTGNPNLRPVIMNIVQLGYSNGGGKKVSVYIGTDYTFVNNLDLQVTSYDPLTKITTTTYGNVGKGGGVEGNLNVTYSPVKFYNLGINASALHLFINGTGVASAEKLNTTLSHASLSNGFKFDKGWSMNANFDYYSPNPSSLQGTNNGFASTSLTVNKELVKNKLFFSAGVNNPFTKYRTKRVETTGPDFIQTGNNLVYFRSVNFSINYNFGRLNSDIKKSRKSINNDDVSKGGGGM</sequence>
<protein>
    <submittedName>
        <fullName evidence="6">Outer membrane receptor proteins, mostly Fe transport</fullName>
    </submittedName>
</protein>
<dbReference type="Gene3D" id="2.170.130.10">
    <property type="entry name" value="TonB-dependent receptor, plug domain"/>
    <property type="match status" value="1"/>
</dbReference>
<dbReference type="GO" id="GO:0009279">
    <property type="term" value="C:cell outer membrane"/>
    <property type="evidence" value="ECO:0007669"/>
    <property type="project" value="UniProtKB-SubCell"/>
</dbReference>
<organism evidence="6 7">
    <name type="scientific">Mucilaginibacter mallensis</name>
    <dbReference type="NCBI Taxonomy" id="652787"/>
    <lineage>
        <taxon>Bacteria</taxon>
        <taxon>Pseudomonadati</taxon>
        <taxon>Bacteroidota</taxon>
        <taxon>Sphingobacteriia</taxon>
        <taxon>Sphingobacteriales</taxon>
        <taxon>Sphingobacteriaceae</taxon>
        <taxon>Mucilaginibacter</taxon>
    </lineage>
</organism>
<dbReference type="InterPro" id="IPR008969">
    <property type="entry name" value="CarboxyPept-like_regulatory"/>
</dbReference>
<accession>A0A1H1W9D3</accession>
<dbReference type="PANTHER" id="PTHR40980:SF4">
    <property type="entry name" value="TONB-DEPENDENT RECEPTOR-LIKE BETA-BARREL DOMAIN-CONTAINING PROTEIN"/>
    <property type="match status" value="1"/>
</dbReference>
<proteinExistence type="predicted"/>
<keyword evidence="2" id="KW-0472">Membrane</keyword>
<dbReference type="PANTHER" id="PTHR40980">
    <property type="entry name" value="PLUG DOMAIN-CONTAINING PROTEIN"/>
    <property type="match status" value="1"/>
</dbReference>
<dbReference type="EMBL" id="LT629740">
    <property type="protein sequence ID" value="SDS93250.1"/>
    <property type="molecule type" value="Genomic_DNA"/>
</dbReference>
<keyword evidence="7" id="KW-1185">Reference proteome</keyword>
<name>A0A1H1W9D3_MUCMA</name>
<dbReference type="AlphaFoldDB" id="A0A1H1W9D3"/>
<reference evidence="6 7" key="1">
    <citation type="submission" date="2016-10" db="EMBL/GenBank/DDBJ databases">
        <authorList>
            <person name="de Groot N.N."/>
        </authorList>
    </citation>
    <scope>NUCLEOTIDE SEQUENCE [LARGE SCALE GENOMIC DNA]</scope>
    <source>
        <strain evidence="6 7">MP1X4</strain>
    </source>
</reference>
<feature type="region of interest" description="Disordered" evidence="4">
    <location>
        <begin position="290"/>
        <end position="310"/>
    </location>
</feature>
<dbReference type="Proteomes" id="UP000199679">
    <property type="component" value="Chromosome I"/>
</dbReference>
<evidence type="ECO:0000256" key="1">
    <source>
        <dbReference type="ARBA" id="ARBA00004442"/>
    </source>
</evidence>
<dbReference type="Gene3D" id="2.40.170.20">
    <property type="entry name" value="TonB-dependent receptor, beta-barrel domain"/>
    <property type="match status" value="1"/>
</dbReference>
<dbReference type="Pfam" id="PF13715">
    <property type="entry name" value="CarbopepD_reg_2"/>
    <property type="match status" value="1"/>
</dbReference>
<dbReference type="InterPro" id="IPR037066">
    <property type="entry name" value="Plug_dom_sf"/>
</dbReference>
<dbReference type="Pfam" id="PF14905">
    <property type="entry name" value="OMP_b-brl_3"/>
    <property type="match status" value="1"/>
</dbReference>
<gene>
    <name evidence="6" type="ORF">SAMN05216490_2121</name>
</gene>
<feature type="domain" description="Outer membrane protein beta-barrel" evidence="5">
    <location>
        <begin position="389"/>
        <end position="790"/>
    </location>
</feature>
<evidence type="ECO:0000256" key="2">
    <source>
        <dbReference type="ARBA" id="ARBA00023136"/>
    </source>
</evidence>
<dbReference type="SUPFAM" id="SSF49464">
    <property type="entry name" value="Carboxypeptidase regulatory domain-like"/>
    <property type="match status" value="1"/>
</dbReference>
<dbReference type="SUPFAM" id="SSF56935">
    <property type="entry name" value="Porins"/>
    <property type="match status" value="1"/>
</dbReference>
<evidence type="ECO:0000259" key="5">
    <source>
        <dbReference type="Pfam" id="PF14905"/>
    </source>
</evidence>
<evidence type="ECO:0000256" key="3">
    <source>
        <dbReference type="ARBA" id="ARBA00023237"/>
    </source>
</evidence>
<evidence type="ECO:0000313" key="7">
    <source>
        <dbReference type="Proteomes" id="UP000199679"/>
    </source>
</evidence>
<comment type="subcellular location">
    <subcellularLocation>
        <location evidence="1">Cell outer membrane</location>
    </subcellularLocation>
</comment>
<keyword evidence="6" id="KW-0675">Receptor</keyword>
<keyword evidence="3" id="KW-0998">Cell outer membrane</keyword>
<dbReference type="STRING" id="652787.SAMN05216490_2121"/>
<evidence type="ECO:0000256" key="4">
    <source>
        <dbReference type="SAM" id="MobiDB-lite"/>
    </source>
</evidence>
<dbReference type="InterPro" id="IPR041700">
    <property type="entry name" value="OMP_b-brl_3"/>
</dbReference>
<dbReference type="OrthoDB" id="606851at2"/>
<evidence type="ECO:0000313" key="6">
    <source>
        <dbReference type="EMBL" id="SDS93250.1"/>
    </source>
</evidence>
<dbReference type="InterPro" id="IPR036942">
    <property type="entry name" value="Beta-barrel_TonB_sf"/>
</dbReference>